<dbReference type="InterPro" id="IPR041383">
    <property type="entry name" value="RuvC_III"/>
</dbReference>
<dbReference type="InterPro" id="IPR036397">
    <property type="entry name" value="RNaseH_sf"/>
</dbReference>
<keyword evidence="5 12" id="KW-0378">Hydrolase</keyword>
<evidence type="ECO:0000313" key="14">
    <source>
        <dbReference type="EMBL" id="TCG10541.1"/>
    </source>
</evidence>
<keyword evidence="6" id="KW-0460">Magnesium</keyword>
<dbReference type="PROSITE" id="PS51749">
    <property type="entry name" value="HNH_CAS9"/>
    <property type="match status" value="1"/>
</dbReference>
<feature type="domain" description="HNH Cas9-type" evidence="13">
    <location>
        <begin position="346"/>
        <end position="519"/>
    </location>
</feature>
<keyword evidence="10" id="KW-0464">Manganese</keyword>
<accession>A0A4R0XUI8</accession>
<proteinExistence type="predicted"/>
<dbReference type="Pfam" id="PF18541">
    <property type="entry name" value="RuvC_III"/>
    <property type="match status" value="1"/>
</dbReference>
<keyword evidence="8" id="KW-0051">Antiviral defense</keyword>
<name>A0A4R0XUI8_9MOLU</name>
<dbReference type="InterPro" id="IPR028629">
    <property type="entry name" value="Cas9"/>
</dbReference>
<evidence type="ECO:0000256" key="5">
    <source>
        <dbReference type="ARBA" id="ARBA00022801"/>
    </source>
</evidence>
<evidence type="ECO:0000256" key="2">
    <source>
        <dbReference type="ARBA" id="ARBA00022722"/>
    </source>
</evidence>
<gene>
    <name evidence="14" type="primary">cas9</name>
    <name evidence="14" type="ORF">C4B24_04505</name>
</gene>
<dbReference type="GO" id="GO:0051607">
    <property type="term" value="P:defense response to virus"/>
    <property type="evidence" value="ECO:0007669"/>
    <property type="project" value="UniProtKB-KW"/>
</dbReference>
<evidence type="ECO:0000256" key="4">
    <source>
        <dbReference type="ARBA" id="ARBA00022759"/>
    </source>
</evidence>
<evidence type="ECO:0000256" key="11">
    <source>
        <dbReference type="ARBA" id="ARBA00046380"/>
    </source>
</evidence>
<dbReference type="InterPro" id="IPR033114">
    <property type="entry name" value="HNH_CAS9"/>
</dbReference>
<evidence type="ECO:0000256" key="3">
    <source>
        <dbReference type="ARBA" id="ARBA00022723"/>
    </source>
</evidence>
<evidence type="ECO:0000256" key="8">
    <source>
        <dbReference type="ARBA" id="ARBA00023118"/>
    </source>
</evidence>
<keyword evidence="4 12" id="KW-0255">Endonuclease</keyword>
<protein>
    <submittedName>
        <fullName evidence="14">Type II CRISPR RNA-guided endonuclease Cas9</fullName>
    </submittedName>
</protein>
<dbReference type="GO" id="GO:0004519">
    <property type="term" value="F:endonuclease activity"/>
    <property type="evidence" value="ECO:0007669"/>
    <property type="project" value="UniProtKB-UniRule"/>
</dbReference>
<feature type="non-terminal residue" evidence="14">
    <location>
        <position position="1"/>
    </location>
</feature>
<evidence type="ECO:0000256" key="12">
    <source>
        <dbReference type="PROSITE-ProRule" id="PRU01085"/>
    </source>
</evidence>
<dbReference type="Gene3D" id="3.30.420.10">
    <property type="entry name" value="Ribonuclease H-like superfamily/Ribonuclease H"/>
    <property type="match status" value="1"/>
</dbReference>
<organism evidence="14 15">
    <name type="scientific">Mycoplasma marinum</name>
    <dbReference type="NCBI Taxonomy" id="1937190"/>
    <lineage>
        <taxon>Bacteria</taxon>
        <taxon>Bacillati</taxon>
        <taxon>Mycoplasmatota</taxon>
        <taxon>Mollicutes</taxon>
        <taxon>Mycoplasmataceae</taxon>
        <taxon>Mycoplasma</taxon>
    </lineage>
</organism>
<keyword evidence="15" id="KW-1185">Reference proteome</keyword>
<dbReference type="Proteomes" id="UP000294192">
    <property type="component" value="Unassembled WGS sequence"/>
</dbReference>
<dbReference type="OrthoDB" id="9757607at2"/>
<evidence type="ECO:0000256" key="1">
    <source>
        <dbReference type="ARBA" id="ARBA00001946"/>
    </source>
</evidence>
<dbReference type="InterPro" id="IPR003615">
    <property type="entry name" value="HNH_nuc"/>
</dbReference>
<dbReference type="Pfam" id="PF13395">
    <property type="entry name" value="HNH_4"/>
    <property type="match status" value="1"/>
</dbReference>
<dbReference type="GO" id="GO:0003677">
    <property type="term" value="F:DNA binding"/>
    <property type="evidence" value="ECO:0007669"/>
    <property type="project" value="UniProtKB-UniRule"/>
</dbReference>
<comment type="subunit">
    <text evidence="11">Monomer. Binds crRNA and tracrRNA.</text>
</comment>
<evidence type="ECO:0000313" key="15">
    <source>
        <dbReference type="Proteomes" id="UP000294192"/>
    </source>
</evidence>
<evidence type="ECO:0000256" key="9">
    <source>
        <dbReference type="ARBA" id="ARBA00023125"/>
    </source>
</evidence>
<sequence length="923" mass="107784">YIKDHTRLNGTFNRTIHQNEYLKEINIILGKQDFLLNSTKDKFIKLFTRQRSFEEGPGVDPIKKGFNNLNDISKWSRWADDPKNPYDTIWSKTVGKCSLFPSKTRHPKKSLTSEIFNLLNDLNNITIDGQKLTKEDKQKLVFIALKVKSNSKKIMDKIKKLFELEDYSLIKGYRIDKSNKPLFTPLESLYEINKIIGFPLEDLINDFKYNQDNVFDNISEILFSTQTIEQRIIKLQDLNFGLSPEQLNQLAKLKGFAQTHSFSKKAMTLMIDTLIVEPINQMEWIYKNRQEDFQSIKTDVDFSIKWIDNIIDTPTVKRSLRQSIKILKAIFQYCGSNNLDVVNVVVEMARENNNKAARINETNRGKYFEEFNKQVESFAGGKISRKSGLFTKIWLLEQQGCKDGYTGEYIDKEDVIANPGWYDIDHIIPYSISFDNSRSNKILTKQQTNQSKLNQTPYQFLSSVEFEKMSKLWSEWYIPFKGMEKEKSFLKDKQKFEFLTSKLDFSDPENQLGFLQRNLVDTRYTTRELIKHLSDISKNNDKYNFKVKTINGKMTSYVRRKIETNRTYRLERPSNIPQEQFDPKTGKKNRIWHGHHAEDAYIVTVINKHYGDSKAVEKILSQPALRFEKINSSSKKYTKQAKAFITSEFAEFEKSIDLAGLVLNEKMEDMTFSRMKITKKNIQLFNETLYGGKIIDGKLYKVSKINIVEAKKDELKKWFDKHSKNTFIDQKTINELKRIYLNFENEKQPFKVANNNGKYIEVNGQKIRQLKYIASEKAQDGIIQTHESGDKISFYESLKSTEWWVYKDIKDKYQVIAINSLNAKFTSKGMILKNDVFKEQLKNKNINPEFKRELKLVRGSILENPVGERFFVVGYSESSGKKIEYKSLTSSLNVPNRPKGSADVIFNKMKMKVVNIDLLGDKK</sequence>
<keyword evidence="9 12" id="KW-0238">DNA-binding</keyword>
<dbReference type="RefSeq" id="WP_131599571.1">
    <property type="nucleotide sequence ID" value="NZ_PSZO01000035.1"/>
</dbReference>
<reference evidence="14 15" key="1">
    <citation type="submission" date="2018-02" db="EMBL/GenBank/DDBJ databases">
        <title>Mycoplasma marinum and Mycoplasma todarodis sp. nov., moderately halophilic and psychrotolerant mycoplasmas isolated from cephalopods.</title>
        <authorList>
            <person name="Viver T."/>
        </authorList>
    </citation>
    <scope>NUCLEOTIDE SEQUENCE [LARGE SCALE GENOMIC DNA]</scope>
    <source>
        <strain evidence="14 15">PE</strain>
    </source>
</reference>
<dbReference type="GO" id="GO:0046872">
    <property type="term" value="F:metal ion binding"/>
    <property type="evidence" value="ECO:0007669"/>
    <property type="project" value="UniProtKB-KW"/>
</dbReference>
<dbReference type="NCBIfam" id="TIGR01865">
    <property type="entry name" value="cas_Csn1"/>
    <property type="match status" value="1"/>
</dbReference>
<comment type="cofactor">
    <cofactor evidence="1">
        <name>Mg(2+)</name>
        <dbReference type="ChEBI" id="CHEBI:18420"/>
    </cofactor>
</comment>
<evidence type="ECO:0000259" key="13">
    <source>
        <dbReference type="PROSITE" id="PS51749"/>
    </source>
</evidence>
<keyword evidence="3" id="KW-0479">Metal-binding</keyword>
<keyword evidence="7" id="KW-0694">RNA-binding</keyword>
<dbReference type="AlphaFoldDB" id="A0A4R0XUI8"/>
<evidence type="ECO:0000256" key="6">
    <source>
        <dbReference type="ARBA" id="ARBA00022842"/>
    </source>
</evidence>
<evidence type="ECO:0000256" key="10">
    <source>
        <dbReference type="ARBA" id="ARBA00023211"/>
    </source>
</evidence>
<comment type="caution">
    <text evidence="14">The sequence shown here is derived from an EMBL/GenBank/DDBJ whole genome shotgun (WGS) entry which is preliminary data.</text>
</comment>
<dbReference type="EMBL" id="PSZO01000035">
    <property type="protein sequence ID" value="TCG10541.1"/>
    <property type="molecule type" value="Genomic_DNA"/>
</dbReference>
<dbReference type="GO" id="GO:0016787">
    <property type="term" value="F:hydrolase activity"/>
    <property type="evidence" value="ECO:0007669"/>
    <property type="project" value="UniProtKB-KW"/>
</dbReference>
<keyword evidence="2 12" id="KW-0540">Nuclease</keyword>
<evidence type="ECO:0000256" key="7">
    <source>
        <dbReference type="ARBA" id="ARBA00022884"/>
    </source>
</evidence>
<dbReference type="GO" id="GO:0003723">
    <property type="term" value="F:RNA binding"/>
    <property type="evidence" value="ECO:0007669"/>
    <property type="project" value="UniProtKB-UniRule"/>
</dbReference>